<evidence type="ECO:0000256" key="1">
    <source>
        <dbReference type="SAM" id="Phobius"/>
    </source>
</evidence>
<name>A0A427XPQ3_9TREE</name>
<feature type="transmembrane region" description="Helical" evidence="1">
    <location>
        <begin position="301"/>
        <end position="325"/>
    </location>
</feature>
<feature type="transmembrane region" description="Helical" evidence="1">
    <location>
        <begin position="449"/>
        <end position="469"/>
    </location>
</feature>
<sequence>MFSYSRTAWIPGFRKEIVAIAPTRVPVGRNADDTVACKEQAVAPDARAGYFPRVKARLVDRWLDAVVAWSGSWIVFSTILSGLVVWAFLGIRYHDNLQWQALISDIQAILSYVFDSFLVRQQTNAYEDLMNGAAQLRSRGITHERTLRKLVGRVKEEDLDRLVSLKDQVDPAMTGFTLDLPEESWLNRIASVVSKVLGHLVTIVIYWTCIIVWLGFGPANGWSNTWQLNINSATSALMVFVFAFIANIRERHANYIRRCLDAVFQVDAALEDILRSLTDDQQANIAVVIPAQKVNVVQTVIFYYADVVGTLVGIIMLAIVLMVWLAIGPVMQFNDNWWLFIGTYAGLVGMNDGFVLRNTQSKLSQFEDDQFCHMDQQDAKLLSLVRQANGDRVSPATHKVDITRRISFATAKVCAHEITVVAGFIILLGLITGASVMKWSTTGQLICNVPPSIIESFFMLILITGHNYADEERRNELRNVYLRRLELLGLAHRIQAAQTAVVPTLPTTTQSVV</sequence>
<protein>
    <submittedName>
        <fullName evidence="2">Low-affinity Fe(2+) transport protein</fullName>
    </submittedName>
</protein>
<feature type="transmembrane region" description="Helical" evidence="1">
    <location>
        <begin position="196"/>
        <end position="216"/>
    </location>
</feature>
<dbReference type="Proteomes" id="UP000279259">
    <property type="component" value="Unassembled WGS sequence"/>
</dbReference>
<feature type="transmembrane region" description="Helical" evidence="1">
    <location>
        <begin position="228"/>
        <end position="248"/>
    </location>
</feature>
<feature type="transmembrane region" description="Helical" evidence="1">
    <location>
        <begin position="414"/>
        <end position="437"/>
    </location>
</feature>
<dbReference type="InterPro" id="IPR007251">
    <property type="entry name" value="Iron_permease_Fet4"/>
</dbReference>
<feature type="transmembrane region" description="Helical" evidence="1">
    <location>
        <begin position="337"/>
        <end position="356"/>
    </location>
</feature>
<dbReference type="GO" id="GO:0055085">
    <property type="term" value="P:transmembrane transport"/>
    <property type="evidence" value="ECO:0007669"/>
    <property type="project" value="InterPro"/>
</dbReference>
<dbReference type="Pfam" id="PF04120">
    <property type="entry name" value="Iron_permease"/>
    <property type="match status" value="2"/>
</dbReference>
<proteinExistence type="predicted"/>
<evidence type="ECO:0000313" key="3">
    <source>
        <dbReference type="Proteomes" id="UP000279259"/>
    </source>
</evidence>
<keyword evidence="1" id="KW-1133">Transmembrane helix</keyword>
<keyword evidence="1" id="KW-0472">Membrane</keyword>
<reference evidence="2 3" key="1">
    <citation type="submission" date="2018-11" db="EMBL/GenBank/DDBJ databases">
        <title>Genome sequence of Saitozyma podzolica DSM 27192.</title>
        <authorList>
            <person name="Aliyu H."/>
            <person name="Gorte O."/>
            <person name="Ochsenreither K."/>
        </authorList>
    </citation>
    <scope>NUCLEOTIDE SEQUENCE [LARGE SCALE GENOMIC DNA]</scope>
    <source>
        <strain evidence="2 3">DSM 27192</strain>
    </source>
</reference>
<dbReference type="EMBL" id="RSCD01000032">
    <property type="protein sequence ID" value="RSH80803.1"/>
    <property type="molecule type" value="Genomic_DNA"/>
</dbReference>
<keyword evidence="3" id="KW-1185">Reference proteome</keyword>
<comment type="caution">
    <text evidence="2">The sequence shown here is derived from an EMBL/GenBank/DDBJ whole genome shotgun (WGS) entry which is preliminary data.</text>
</comment>
<keyword evidence="1" id="KW-0812">Transmembrane</keyword>
<dbReference type="OrthoDB" id="2224262at2759"/>
<feature type="transmembrane region" description="Helical" evidence="1">
    <location>
        <begin position="66"/>
        <end position="89"/>
    </location>
</feature>
<gene>
    <name evidence="2" type="primary">FET4_2</name>
    <name evidence="2" type="ORF">EHS25_006972</name>
</gene>
<dbReference type="AlphaFoldDB" id="A0A427XPQ3"/>
<organism evidence="2 3">
    <name type="scientific">Saitozyma podzolica</name>
    <dbReference type="NCBI Taxonomy" id="1890683"/>
    <lineage>
        <taxon>Eukaryota</taxon>
        <taxon>Fungi</taxon>
        <taxon>Dikarya</taxon>
        <taxon>Basidiomycota</taxon>
        <taxon>Agaricomycotina</taxon>
        <taxon>Tremellomycetes</taxon>
        <taxon>Tremellales</taxon>
        <taxon>Trimorphomycetaceae</taxon>
        <taxon>Saitozyma</taxon>
    </lineage>
</organism>
<evidence type="ECO:0000313" key="2">
    <source>
        <dbReference type="EMBL" id="RSH80803.1"/>
    </source>
</evidence>
<accession>A0A427XPQ3</accession>